<feature type="transmembrane region" description="Helical" evidence="8">
    <location>
        <begin position="241"/>
        <end position="265"/>
    </location>
</feature>
<feature type="transmembrane region" description="Helical" evidence="8">
    <location>
        <begin position="400"/>
        <end position="421"/>
    </location>
</feature>
<reference evidence="10 11" key="1">
    <citation type="submission" date="2006-03" db="EMBL/GenBank/DDBJ databases">
        <title>Complete sequence of Rhodopseudomonas palustris BisB5.</title>
        <authorList>
            <consortium name="US DOE Joint Genome Institute"/>
            <person name="Copeland A."/>
            <person name="Lucas S."/>
            <person name="Lapidus A."/>
            <person name="Barry K."/>
            <person name="Detter J.C."/>
            <person name="Glavina del Rio T."/>
            <person name="Hammon N."/>
            <person name="Israni S."/>
            <person name="Dalin E."/>
            <person name="Tice H."/>
            <person name="Pitluck S."/>
            <person name="Chain P."/>
            <person name="Malfatti S."/>
            <person name="Shin M."/>
            <person name="Vergez L."/>
            <person name="Schmutz J."/>
            <person name="Larimer F."/>
            <person name="Land M."/>
            <person name="Hauser L."/>
            <person name="Pelletier D.A."/>
            <person name="Kyrpides N."/>
            <person name="Lykidis A."/>
            <person name="Oda Y."/>
            <person name="Harwood C.S."/>
            <person name="Richardson P."/>
        </authorList>
    </citation>
    <scope>NUCLEOTIDE SEQUENCE [LARGE SCALE GENOMIC DNA]</scope>
    <source>
        <strain evidence="10 11">BisB5</strain>
    </source>
</reference>
<feature type="transmembrane region" description="Helical" evidence="8">
    <location>
        <begin position="73"/>
        <end position="93"/>
    </location>
</feature>
<feature type="transmembrane region" description="Helical" evidence="8">
    <location>
        <begin position="277"/>
        <end position="295"/>
    </location>
</feature>
<organism evidence="10 11">
    <name type="scientific">Rhodopseudomonas palustris (strain BisB5)</name>
    <dbReference type="NCBI Taxonomy" id="316057"/>
    <lineage>
        <taxon>Bacteria</taxon>
        <taxon>Pseudomonadati</taxon>
        <taxon>Pseudomonadota</taxon>
        <taxon>Alphaproteobacteria</taxon>
        <taxon>Hyphomicrobiales</taxon>
        <taxon>Nitrobacteraceae</taxon>
        <taxon>Rhodopseudomonas</taxon>
    </lineage>
</organism>
<feature type="domain" description="Major facilitator superfamily (MFS) profile" evidence="9">
    <location>
        <begin position="39"/>
        <end position="425"/>
    </location>
</feature>
<evidence type="ECO:0000256" key="5">
    <source>
        <dbReference type="ARBA" id="ARBA00022692"/>
    </source>
</evidence>
<sequence length="444" mass="46857">MLLSAQPHPGRNQHCMHGMTGNSRTIDAGRLDLPPSKLLLLLLVLMNGAAPIALYIFVPALPILASDLGSDISVAQMTVSLYMVGLACSQLIMGPLSDRFGRRPVLLGGLMLMVAASIGCIFAQTLPQLIAARFLQALGGASGMVISRAIIRDLYSRDRVGGMISLVIAVMMIAQMLSPLFGGVIETALGWRAIFYVVTAGAIIVTVAIALALPETRRRGGPTAPGGFRGDVGSLFRSRTFVGYVLCQVLASAIIFTFAGGGPYVVVTQMGRSSAEYGAWFASSGFAYLIGNLFCVRFSPRYSLDRLIWFGLALQIGGALLNVLWGMLGYNQVPSWLFITHMVIMFGNASVMANAAAAAISVRPQAAGTASGLMGFTQMGFGALCSQFGAWLGGHFATPLPLNIAVMGLAIACASAMIFLVPRGNLVATEELIERAEGEEPPVM</sequence>
<evidence type="ECO:0000313" key="10">
    <source>
        <dbReference type="EMBL" id="ABE40604.1"/>
    </source>
</evidence>
<keyword evidence="7 8" id="KW-0472">Membrane</keyword>
<dbReference type="Proteomes" id="UP000001818">
    <property type="component" value="Chromosome"/>
</dbReference>
<keyword evidence="3 8" id="KW-0813">Transport</keyword>
<dbReference type="eggNOG" id="COG2814">
    <property type="taxonomic scope" value="Bacteria"/>
</dbReference>
<comment type="subcellular location">
    <subcellularLocation>
        <location evidence="8">Cell inner membrane</location>
        <topology evidence="8">Multi-pass membrane protein</topology>
    </subcellularLocation>
    <subcellularLocation>
        <location evidence="1">Cell membrane</location>
        <topology evidence="1">Multi-pass membrane protein</topology>
    </subcellularLocation>
</comment>
<dbReference type="PANTHER" id="PTHR43124:SF3">
    <property type="entry name" value="CHLORAMPHENICOL EFFLUX PUMP RV0191"/>
    <property type="match status" value="1"/>
</dbReference>
<feature type="transmembrane region" description="Helical" evidence="8">
    <location>
        <begin position="336"/>
        <end position="360"/>
    </location>
</feature>
<comment type="similarity">
    <text evidence="2 8">Belongs to the major facilitator superfamily. Bcr/CmlA family.</text>
</comment>
<dbReference type="InterPro" id="IPR050189">
    <property type="entry name" value="MFS_Efflux_Transporters"/>
</dbReference>
<evidence type="ECO:0000313" key="11">
    <source>
        <dbReference type="Proteomes" id="UP000001818"/>
    </source>
</evidence>
<feature type="transmembrane region" description="Helical" evidence="8">
    <location>
        <begin position="105"/>
        <end position="124"/>
    </location>
</feature>
<dbReference type="SUPFAM" id="SSF103473">
    <property type="entry name" value="MFS general substrate transporter"/>
    <property type="match status" value="1"/>
</dbReference>
<proteinExistence type="inferred from homology"/>
<keyword evidence="6 8" id="KW-1133">Transmembrane helix</keyword>
<evidence type="ECO:0000256" key="1">
    <source>
        <dbReference type="ARBA" id="ARBA00004651"/>
    </source>
</evidence>
<dbReference type="InterPro" id="IPR036259">
    <property type="entry name" value="MFS_trans_sf"/>
</dbReference>
<dbReference type="EMBL" id="CP000283">
    <property type="protein sequence ID" value="ABE40604.1"/>
    <property type="molecule type" value="Genomic_DNA"/>
</dbReference>
<dbReference type="CDD" id="cd17320">
    <property type="entry name" value="MFS_MdfA_MDR_like"/>
    <property type="match status" value="1"/>
</dbReference>
<gene>
    <name evidence="10" type="ordered locus">RPD_3380</name>
</gene>
<keyword evidence="4" id="KW-1003">Cell membrane</keyword>
<keyword evidence="8" id="KW-0997">Cell inner membrane</keyword>
<accession>Q133Y5</accession>
<dbReference type="PROSITE" id="PS00216">
    <property type="entry name" value="SUGAR_TRANSPORT_1"/>
    <property type="match status" value="1"/>
</dbReference>
<dbReference type="PANTHER" id="PTHR43124">
    <property type="entry name" value="PURINE EFFLUX PUMP PBUE"/>
    <property type="match status" value="1"/>
</dbReference>
<dbReference type="GO" id="GO:0005886">
    <property type="term" value="C:plasma membrane"/>
    <property type="evidence" value="ECO:0007669"/>
    <property type="project" value="UniProtKB-SubCell"/>
</dbReference>
<dbReference type="Gene3D" id="1.20.1720.10">
    <property type="entry name" value="Multidrug resistance protein D"/>
    <property type="match status" value="1"/>
</dbReference>
<dbReference type="GO" id="GO:1990961">
    <property type="term" value="P:xenobiotic detoxification by transmembrane export across the plasma membrane"/>
    <property type="evidence" value="ECO:0007669"/>
    <property type="project" value="InterPro"/>
</dbReference>
<dbReference type="InterPro" id="IPR004812">
    <property type="entry name" value="Efflux_drug-R_Bcr/CmlA"/>
</dbReference>
<dbReference type="KEGG" id="rpd:RPD_3380"/>
<protein>
    <recommendedName>
        <fullName evidence="8">Bcr/CflA family efflux transporter</fullName>
    </recommendedName>
</protein>
<dbReference type="GO" id="GO:0042910">
    <property type="term" value="F:xenobiotic transmembrane transporter activity"/>
    <property type="evidence" value="ECO:0007669"/>
    <property type="project" value="InterPro"/>
</dbReference>
<keyword evidence="5 8" id="KW-0812">Transmembrane</keyword>
<evidence type="ECO:0000256" key="8">
    <source>
        <dbReference type="RuleBase" id="RU365088"/>
    </source>
</evidence>
<dbReference type="InterPro" id="IPR005829">
    <property type="entry name" value="Sugar_transporter_CS"/>
</dbReference>
<evidence type="ECO:0000256" key="2">
    <source>
        <dbReference type="ARBA" id="ARBA00006236"/>
    </source>
</evidence>
<dbReference type="AlphaFoldDB" id="Q133Y5"/>
<evidence type="ECO:0000256" key="4">
    <source>
        <dbReference type="ARBA" id="ARBA00022475"/>
    </source>
</evidence>
<dbReference type="Pfam" id="PF07690">
    <property type="entry name" value="MFS_1"/>
    <property type="match status" value="1"/>
</dbReference>
<dbReference type="PROSITE" id="PS50850">
    <property type="entry name" value="MFS"/>
    <property type="match status" value="1"/>
</dbReference>
<name>Q133Y5_RHOPS</name>
<feature type="transmembrane region" description="Helical" evidence="8">
    <location>
        <begin position="193"/>
        <end position="213"/>
    </location>
</feature>
<feature type="transmembrane region" description="Helical" evidence="8">
    <location>
        <begin position="307"/>
        <end position="330"/>
    </location>
</feature>
<feature type="transmembrane region" description="Helical" evidence="8">
    <location>
        <begin position="38"/>
        <end position="61"/>
    </location>
</feature>
<dbReference type="HOGENOM" id="CLU_001265_47_1_5"/>
<feature type="transmembrane region" description="Helical" evidence="8">
    <location>
        <begin position="130"/>
        <end position="151"/>
    </location>
</feature>
<dbReference type="InterPro" id="IPR011701">
    <property type="entry name" value="MFS"/>
</dbReference>
<evidence type="ECO:0000256" key="6">
    <source>
        <dbReference type="ARBA" id="ARBA00022989"/>
    </source>
</evidence>
<dbReference type="NCBIfam" id="TIGR00710">
    <property type="entry name" value="efflux_Bcr_CflA"/>
    <property type="match status" value="1"/>
</dbReference>
<feature type="transmembrane region" description="Helical" evidence="8">
    <location>
        <begin position="372"/>
        <end position="394"/>
    </location>
</feature>
<evidence type="ECO:0000259" key="9">
    <source>
        <dbReference type="PROSITE" id="PS50850"/>
    </source>
</evidence>
<feature type="transmembrane region" description="Helical" evidence="8">
    <location>
        <begin position="163"/>
        <end position="181"/>
    </location>
</feature>
<evidence type="ECO:0000256" key="7">
    <source>
        <dbReference type="ARBA" id="ARBA00023136"/>
    </source>
</evidence>
<dbReference type="InterPro" id="IPR020846">
    <property type="entry name" value="MFS_dom"/>
</dbReference>
<evidence type="ECO:0000256" key="3">
    <source>
        <dbReference type="ARBA" id="ARBA00022448"/>
    </source>
</evidence>